<evidence type="ECO:0000313" key="2">
    <source>
        <dbReference type="Proteomes" id="UP000265520"/>
    </source>
</evidence>
<feature type="non-terminal residue" evidence="1">
    <location>
        <position position="1"/>
    </location>
</feature>
<reference evidence="1 2" key="1">
    <citation type="journal article" date="2018" name="Front. Plant Sci.">
        <title>Red Clover (Trifolium pratense) and Zigzag Clover (T. medium) - A Picture of Genomic Similarities and Differences.</title>
        <authorList>
            <person name="Dluhosova J."/>
            <person name="Istvanek J."/>
            <person name="Nedelnik J."/>
            <person name="Repkova J."/>
        </authorList>
    </citation>
    <scope>NUCLEOTIDE SEQUENCE [LARGE SCALE GENOMIC DNA]</scope>
    <source>
        <strain evidence="2">cv. 10/8</strain>
        <tissue evidence="1">Leaf</tissue>
    </source>
</reference>
<sequence length="58" mass="6520">FLRADNCSADKDRLDFARVLIATPELEIVKRVETVLVEGTPVEIKIVEEWGYALGDDT</sequence>
<dbReference type="AlphaFoldDB" id="A0A392TGK5"/>
<dbReference type="EMBL" id="LXQA010578195">
    <property type="protein sequence ID" value="MCI60251.1"/>
    <property type="molecule type" value="Genomic_DNA"/>
</dbReference>
<accession>A0A392TGK5</accession>
<name>A0A392TGK5_9FABA</name>
<proteinExistence type="predicted"/>
<comment type="caution">
    <text evidence="1">The sequence shown here is derived from an EMBL/GenBank/DDBJ whole genome shotgun (WGS) entry which is preliminary data.</text>
</comment>
<evidence type="ECO:0000313" key="1">
    <source>
        <dbReference type="EMBL" id="MCI60251.1"/>
    </source>
</evidence>
<keyword evidence="2" id="KW-1185">Reference proteome</keyword>
<protein>
    <submittedName>
        <fullName evidence="1">DUF4283 domain protein</fullName>
    </submittedName>
</protein>
<organism evidence="1 2">
    <name type="scientific">Trifolium medium</name>
    <dbReference type="NCBI Taxonomy" id="97028"/>
    <lineage>
        <taxon>Eukaryota</taxon>
        <taxon>Viridiplantae</taxon>
        <taxon>Streptophyta</taxon>
        <taxon>Embryophyta</taxon>
        <taxon>Tracheophyta</taxon>
        <taxon>Spermatophyta</taxon>
        <taxon>Magnoliopsida</taxon>
        <taxon>eudicotyledons</taxon>
        <taxon>Gunneridae</taxon>
        <taxon>Pentapetalae</taxon>
        <taxon>rosids</taxon>
        <taxon>fabids</taxon>
        <taxon>Fabales</taxon>
        <taxon>Fabaceae</taxon>
        <taxon>Papilionoideae</taxon>
        <taxon>50 kb inversion clade</taxon>
        <taxon>NPAAA clade</taxon>
        <taxon>Hologalegina</taxon>
        <taxon>IRL clade</taxon>
        <taxon>Trifolieae</taxon>
        <taxon>Trifolium</taxon>
    </lineage>
</organism>
<dbReference type="Proteomes" id="UP000265520">
    <property type="component" value="Unassembled WGS sequence"/>
</dbReference>